<protein>
    <recommendedName>
        <fullName evidence="3">AB hydrolase-1 domain-containing protein</fullName>
    </recommendedName>
</protein>
<evidence type="ECO:0000313" key="2">
    <source>
        <dbReference type="Proteomes" id="UP000178367"/>
    </source>
</evidence>
<dbReference type="Pfam" id="PF11339">
    <property type="entry name" value="DUF3141"/>
    <property type="match status" value="1"/>
</dbReference>
<proteinExistence type="predicted"/>
<evidence type="ECO:0008006" key="3">
    <source>
        <dbReference type="Google" id="ProtNLM"/>
    </source>
</evidence>
<dbReference type="InterPro" id="IPR029058">
    <property type="entry name" value="AB_hydrolase_fold"/>
</dbReference>
<dbReference type="EMBL" id="MFGB01000006">
    <property type="protein sequence ID" value="OGF27677.1"/>
    <property type="molecule type" value="Genomic_DNA"/>
</dbReference>
<dbReference type="Gene3D" id="3.40.50.1820">
    <property type="entry name" value="alpha/beta hydrolase"/>
    <property type="match status" value="1"/>
</dbReference>
<gene>
    <name evidence="1" type="ORF">A2227_03815</name>
</gene>
<dbReference type="InterPro" id="IPR024501">
    <property type="entry name" value="DUF3141"/>
</dbReference>
<name>A0A1F5SLU6_9BACT</name>
<dbReference type="PANTHER" id="PTHR36837:SF4">
    <property type="entry name" value="BLR0908 PROTEIN"/>
    <property type="match status" value="1"/>
</dbReference>
<dbReference type="STRING" id="1797994.A2227_03815"/>
<accession>A0A1F5SLU6</accession>
<dbReference type="Proteomes" id="UP000178367">
    <property type="component" value="Unassembled WGS sequence"/>
</dbReference>
<comment type="caution">
    <text evidence="1">The sequence shown here is derived from an EMBL/GenBank/DDBJ whole genome shotgun (WGS) entry which is preliminary data.</text>
</comment>
<dbReference type="SUPFAM" id="SSF53474">
    <property type="entry name" value="alpha/beta-Hydrolases"/>
    <property type="match status" value="1"/>
</dbReference>
<reference evidence="1 2" key="1">
    <citation type="journal article" date="2016" name="Nat. Commun.">
        <title>Thousands of microbial genomes shed light on interconnected biogeochemical processes in an aquifer system.</title>
        <authorList>
            <person name="Anantharaman K."/>
            <person name="Brown C.T."/>
            <person name="Hug L.A."/>
            <person name="Sharon I."/>
            <person name="Castelle C.J."/>
            <person name="Probst A.J."/>
            <person name="Thomas B.C."/>
            <person name="Singh A."/>
            <person name="Wilkins M.J."/>
            <person name="Karaoz U."/>
            <person name="Brodie E.L."/>
            <person name="Williams K.H."/>
            <person name="Hubbard S.S."/>
            <person name="Banfield J.F."/>
        </authorList>
    </citation>
    <scope>NUCLEOTIDE SEQUENCE [LARGE SCALE GENOMIC DNA]</scope>
</reference>
<sequence length="352" mass="39770">MKANTNLLDYWEAWLTWWTITLCPIPQEIPWPHPCKIVLDEPGYILYRFFPDDGRDNAPFASLLAAPEAGHTGNCMALSEEQSIVRMVHDNTIGAVYLKVSKDATMDRKNEGFDEFVDGIRQCVKKIGKPTIGIGVCQGGYPSLITEALYPGTFAGLMLVNSPVDFKIDGGPIQKALDTYGYGFYEYMVACGYGLMDGRWLVAGFIAMSWQKRIEDDGPKLFEMILRKEAGKLAKYEDFRRWYYKTQCLPGRQYLQTVKDLFFENLLIKGEFAVHGRRVNLADVRCPLSVIYSEKDQITLPRQATEVIHYVSSPQKAVFASPGGHFSFASGTSLRKYYPPAVAFLRNNFLAN</sequence>
<dbReference type="PANTHER" id="PTHR36837">
    <property type="entry name" value="POLY(3-HYDROXYALKANOATE) POLYMERASE SUBUNIT PHAC"/>
    <property type="match status" value="1"/>
</dbReference>
<evidence type="ECO:0000313" key="1">
    <source>
        <dbReference type="EMBL" id="OGF27677.1"/>
    </source>
</evidence>
<dbReference type="InterPro" id="IPR051321">
    <property type="entry name" value="PHA/PHB_synthase"/>
</dbReference>
<dbReference type="AlphaFoldDB" id="A0A1F5SLU6"/>
<organism evidence="1 2">
    <name type="scientific">Candidatus Falkowbacteria bacterium RIFOXYA2_FULL_47_19</name>
    <dbReference type="NCBI Taxonomy" id="1797994"/>
    <lineage>
        <taxon>Bacteria</taxon>
        <taxon>Candidatus Falkowiibacteriota</taxon>
    </lineage>
</organism>